<dbReference type="CDD" id="cd00121">
    <property type="entry name" value="MATH"/>
    <property type="match status" value="2"/>
</dbReference>
<feature type="domain" description="MATH" evidence="1">
    <location>
        <begin position="8"/>
        <end position="132"/>
    </location>
</feature>
<dbReference type="EMBL" id="KK914794">
    <property type="protein sequence ID" value="KDP27995.1"/>
    <property type="molecule type" value="Genomic_DNA"/>
</dbReference>
<dbReference type="PROSITE" id="PS50144">
    <property type="entry name" value="MATH"/>
    <property type="match status" value="2"/>
</dbReference>
<evidence type="ECO:0000259" key="1">
    <source>
        <dbReference type="PROSITE" id="PS50144"/>
    </source>
</evidence>
<keyword evidence="3" id="KW-1185">Reference proteome</keyword>
<dbReference type="STRING" id="180498.A0A067K6U5"/>
<dbReference type="OrthoDB" id="1883087at2759"/>
<reference evidence="2 3" key="1">
    <citation type="journal article" date="2014" name="PLoS ONE">
        <title>Global Analysis of Gene Expression Profiles in Physic Nut (Jatropha curcas L.) Seedlings Exposed to Salt Stress.</title>
        <authorList>
            <person name="Zhang L."/>
            <person name="Zhang C."/>
            <person name="Wu P."/>
            <person name="Chen Y."/>
            <person name="Li M."/>
            <person name="Jiang H."/>
            <person name="Wu G."/>
        </authorList>
    </citation>
    <scope>NUCLEOTIDE SEQUENCE [LARGE SCALE GENOMIC DNA]</scope>
    <source>
        <strain evidence="3">cv. GZQX0401</strain>
        <tissue evidence="2">Young leaves</tissue>
    </source>
</reference>
<dbReference type="Proteomes" id="UP000027138">
    <property type="component" value="Unassembled WGS sequence"/>
</dbReference>
<dbReference type="InterPro" id="IPR002083">
    <property type="entry name" value="MATH/TRAF_dom"/>
</dbReference>
<dbReference type="PANTHER" id="PTHR46162:SF2">
    <property type="entry name" value="ANKYRIN REPEAT-CONTAINING PROTEIN-RELATED"/>
    <property type="match status" value="1"/>
</dbReference>
<evidence type="ECO:0000313" key="3">
    <source>
        <dbReference type="Proteomes" id="UP000027138"/>
    </source>
</evidence>
<protein>
    <recommendedName>
        <fullName evidence="1">MATH domain-containing protein</fullName>
    </recommendedName>
</protein>
<dbReference type="Gene3D" id="2.60.210.10">
    <property type="entry name" value="Apoptosis, Tumor Necrosis Factor Receptor Associated Protein 2, Chain A"/>
    <property type="match status" value="2"/>
</dbReference>
<accession>A0A067K6U5</accession>
<dbReference type="SUPFAM" id="SSF49599">
    <property type="entry name" value="TRAF domain-like"/>
    <property type="match status" value="2"/>
</dbReference>
<proteinExistence type="predicted"/>
<dbReference type="SMART" id="SM00061">
    <property type="entry name" value="MATH"/>
    <property type="match status" value="2"/>
</dbReference>
<dbReference type="PANTHER" id="PTHR46162">
    <property type="entry name" value="TRAF-LIKE FAMILY PROTEIN"/>
    <property type="match status" value="1"/>
</dbReference>
<evidence type="ECO:0000313" key="2">
    <source>
        <dbReference type="EMBL" id="KDP27995.1"/>
    </source>
</evidence>
<feature type="domain" description="MATH" evidence="1">
    <location>
        <begin position="154"/>
        <end position="284"/>
    </location>
</feature>
<gene>
    <name evidence="2" type="ORF">JCGZ_19075</name>
</gene>
<dbReference type="InterPro" id="IPR008974">
    <property type="entry name" value="TRAF-like"/>
</dbReference>
<dbReference type="AlphaFoldDB" id="A0A067K6U5"/>
<sequence length="295" mass="33668">MGDDKLLSFRYQMRIDTFSDVKVSMEKYKSAVFKFGGYEWTLVIHPNGNKSKNVTDHISFYLALEKTVPLGSEVHANFRLLLLDQYLPRNHCFEIEGCFHPSKHECGVDKFILFKALDDYLAEGSCTFGVEVISVREQKTGKGECLSIIEGSPTVTHKWKIDQLSSKLKQERIDSDIFTAGTRRWKIELHPKGTDVGKETHLSVYLALADPVTTCAPNSRVYADITVRIMDDKAKHELFTGKDSLWFSASSPKRRWSTFISLDDLDKLKKRLHDKDICFVKVDINVVEAEVQVLP</sequence>
<name>A0A067K6U5_JATCU</name>
<organism evidence="2 3">
    <name type="scientific">Jatropha curcas</name>
    <name type="common">Barbados nut</name>
    <dbReference type="NCBI Taxonomy" id="180498"/>
    <lineage>
        <taxon>Eukaryota</taxon>
        <taxon>Viridiplantae</taxon>
        <taxon>Streptophyta</taxon>
        <taxon>Embryophyta</taxon>
        <taxon>Tracheophyta</taxon>
        <taxon>Spermatophyta</taxon>
        <taxon>Magnoliopsida</taxon>
        <taxon>eudicotyledons</taxon>
        <taxon>Gunneridae</taxon>
        <taxon>Pentapetalae</taxon>
        <taxon>rosids</taxon>
        <taxon>fabids</taxon>
        <taxon>Malpighiales</taxon>
        <taxon>Euphorbiaceae</taxon>
        <taxon>Crotonoideae</taxon>
        <taxon>Jatropheae</taxon>
        <taxon>Jatropha</taxon>
    </lineage>
</organism>
<dbReference type="Pfam" id="PF22486">
    <property type="entry name" value="MATH_2"/>
    <property type="match status" value="2"/>
</dbReference>
<dbReference type="KEGG" id="jcu:105643616"/>